<name>A0AAV2TFC1_CALDB</name>
<protein>
    <recommendedName>
        <fullName evidence="6">Nucleoside diphosphate kinase homolog 5</fullName>
    </recommendedName>
    <alternativeName>
        <fullName evidence="7">3'-5' exonuclease NME5</fullName>
    </alternativeName>
</protein>
<keyword evidence="4" id="KW-0378">Hydrolase</keyword>
<dbReference type="Pfam" id="PF00334">
    <property type="entry name" value="NDK"/>
    <property type="match status" value="1"/>
</dbReference>
<comment type="subcellular location">
    <subcellularLocation>
        <location evidence="1">Cell projection</location>
        <location evidence="1">Cilium</location>
    </subcellularLocation>
</comment>
<dbReference type="InterPro" id="IPR007858">
    <property type="entry name" value="Dpy-30_motif"/>
</dbReference>
<dbReference type="SMART" id="SM00562">
    <property type="entry name" value="NDK"/>
    <property type="match status" value="1"/>
</dbReference>
<dbReference type="GO" id="GO:0003341">
    <property type="term" value="P:cilium movement"/>
    <property type="evidence" value="ECO:0007669"/>
    <property type="project" value="TreeGrafter"/>
</dbReference>
<reference evidence="11" key="1">
    <citation type="submission" date="2024-06" db="EMBL/GenBank/DDBJ databases">
        <authorList>
            <person name="Liu X."/>
            <person name="Lenzi L."/>
            <person name="Haldenby T S."/>
            <person name="Uol C."/>
        </authorList>
    </citation>
    <scope>NUCLEOTIDE SEQUENCE</scope>
</reference>
<evidence type="ECO:0000256" key="1">
    <source>
        <dbReference type="ARBA" id="ARBA00004138"/>
    </source>
</evidence>
<dbReference type="PANTHER" id="PTHR46161:SF1">
    <property type="entry name" value="NUCLEOSIDE DIPHOSPHATE KINASE HOMOLOG 5"/>
    <property type="match status" value="1"/>
</dbReference>
<evidence type="ECO:0000256" key="8">
    <source>
        <dbReference type="PROSITE-ProRule" id="PRU00706"/>
    </source>
</evidence>
<evidence type="ECO:0000256" key="2">
    <source>
        <dbReference type="ARBA" id="ARBA00008142"/>
    </source>
</evidence>
<dbReference type="FunFam" id="1.20.890.10:FF:000008">
    <property type="entry name" value="Nucleoside diphosphate kinase homolog 5"/>
    <property type="match status" value="1"/>
</dbReference>
<feature type="binding site" evidence="8">
    <location>
        <position position="69"/>
    </location>
    <ligand>
        <name>ATP</name>
        <dbReference type="ChEBI" id="CHEBI:30616"/>
    </ligand>
</feature>
<dbReference type="InterPro" id="IPR001564">
    <property type="entry name" value="Nucleoside_diP_kinase"/>
</dbReference>
<feature type="binding site" evidence="8">
    <location>
        <position position="97"/>
    </location>
    <ligand>
        <name>ATP</name>
        <dbReference type="ChEBI" id="CHEBI:30616"/>
    </ligand>
</feature>
<dbReference type="GO" id="GO:0006228">
    <property type="term" value="P:UTP biosynthetic process"/>
    <property type="evidence" value="ECO:0007669"/>
    <property type="project" value="InterPro"/>
</dbReference>
<dbReference type="GO" id="GO:0005929">
    <property type="term" value="C:cilium"/>
    <property type="evidence" value="ECO:0007669"/>
    <property type="project" value="UniProtKB-SubCell"/>
</dbReference>
<dbReference type="GO" id="GO:0006183">
    <property type="term" value="P:GTP biosynthetic process"/>
    <property type="evidence" value="ECO:0007669"/>
    <property type="project" value="InterPro"/>
</dbReference>
<dbReference type="GO" id="GO:0006241">
    <property type="term" value="P:CTP biosynthetic process"/>
    <property type="evidence" value="ECO:0007669"/>
    <property type="project" value="InterPro"/>
</dbReference>
<evidence type="ECO:0000256" key="6">
    <source>
        <dbReference type="ARBA" id="ARBA00072632"/>
    </source>
</evidence>
<gene>
    <name evidence="11" type="ORF">CDAUBV1_LOCUS8707</name>
</gene>
<dbReference type="GO" id="GO:0016787">
    <property type="term" value="F:hydrolase activity"/>
    <property type="evidence" value="ECO:0007669"/>
    <property type="project" value="UniProtKB-KW"/>
</dbReference>
<comment type="similarity">
    <text evidence="2 8 9">Belongs to the NDK family.</text>
</comment>
<dbReference type="GO" id="GO:0004550">
    <property type="term" value="F:nucleoside diphosphate kinase activity"/>
    <property type="evidence" value="ECO:0007669"/>
    <property type="project" value="InterPro"/>
</dbReference>
<dbReference type="GO" id="GO:1902176">
    <property type="term" value="P:negative regulation of oxidative stress-induced intrinsic apoptotic signaling pathway"/>
    <property type="evidence" value="ECO:0007669"/>
    <property type="project" value="TreeGrafter"/>
</dbReference>
<feature type="active site" description="Pros-phosphohistidine intermediate" evidence="8">
    <location>
        <position position="130"/>
    </location>
</feature>
<dbReference type="Gene3D" id="1.20.890.10">
    <property type="entry name" value="cAMP-dependent protein kinase regulatory subunit, dimerization-anchoring domain"/>
    <property type="match status" value="1"/>
</dbReference>
<evidence type="ECO:0000259" key="10">
    <source>
        <dbReference type="SMART" id="SM00562"/>
    </source>
</evidence>
<keyword evidence="5" id="KW-0966">Cell projection</keyword>
<dbReference type="InterPro" id="IPR036850">
    <property type="entry name" value="NDK-like_dom_sf"/>
</dbReference>
<feature type="binding site" evidence="8">
    <location>
        <position position="103"/>
    </location>
    <ligand>
        <name>ATP</name>
        <dbReference type="ChEBI" id="CHEBI:30616"/>
    </ligand>
</feature>
<dbReference type="Pfam" id="PF05186">
    <property type="entry name" value="Dpy-30"/>
    <property type="match status" value="1"/>
</dbReference>
<evidence type="ECO:0000256" key="4">
    <source>
        <dbReference type="ARBA" id="ARBA00022801"/>
    </source>
</evidence>
<evidence type="ECO:0000256" key="7">
    <source>
        <dbReference type="ARBA" id="ARBA00080200"/>
    </source>
</evidence>
<dbReference type="CDD" id="cd04418">
    <property type="entry name" value="NDPk5"/>
    <property type="match status" value="1"/>
</dbReference>
<organism evidence="11 12">
    <name type="scientific">Calicophoron daubneyi</name>
    <name type="common">Rumen fluke</name>
    <name type="synonym">Paramphistomum daubneyi</name>
    <dbReference type="NCBI Taxonomy" id="300641"/>
    <lineage>
        <taxon>Eukaryota</taxon>
        <taxon>Metazoa</taxon>
        <taxon>Spiralia</taxon>
        <taxon>Lophotrochozoa</taxon>
        <taxon>Platyhelminthes</taxon>
        <taxon>Trematoda</taxon>
        <taxon>Digenea</taxon>
        <taxon>Plagiorchiida</taxon>
        <taxon>Pronocephalata</taxon>
        <taxon>Paramphistomoidea</taxon>
        <taxon>Paramphistomidae</taxon>
        <taxon>Calicophoron</taxon>
    </lineage>
</organism>
<evidence type="ECO:0000256" key="9">
    <source>
        <dbReference type="RuleBase" id="RU004011"/>
    </source>
</evidence>
<dbReference type="Gene3D" id="3.30.70.141">
    <property type="entry name" value="Nucleoside diphosphate kinase-like domain"/>
    <property type="match status" value="1"/>
</dbReference>
<feature type="binding site" evidence="8">
    <location>
        <position position="127"/>
    </location>
    <ligand>
        <name>ATP</name>
        <dbReference type="ChEBI" id="CHEBI:30616"/>
    </ligand>
</feature>
<dbReference type="PRINTS" id="PR01243">
    <property type="entry name" value="NUCDPKINASE"/>
</dbReference>
<feature type="domain" description="Nucleoside diphosphate kinase-like" evidence="10">
    <location>
        <begin position="15"/>
        <end position="153"/>
    </location>
</feature>
<dbReference type="Proteomes" id="UP001497525">
    <property type="component" value="Unassembled WGS sequence"/>
</dbReference>
<proteinExistence type="inferred from homology"/>
<dbReference type="FunFam" id="3.30.70.141:FF:000010">
    <property type="entry name" value="Nucleoside diphosphate kinase 7"/>
    <property type="match status" value="1"/>
</dbReference>
<dbReference type="InterPro" id="IPR034907">
    <property type="entry name" value="NDK-like_dom"/>
</dbReference>
<dbReference type="EMBL" id="CAXLJL010000223">
    <property type="protein sequence ID" value="CAL5134741.1"/>
    <property type="molecule type" value="Genomic_DNA"/>
</dbReference>
<feature type="binding site" evidence="8">
    <location>
        <position position="23"/>
    </location>
    <ligand>
        <name>ATP</name>
        <dbReference type="ChEBI" id="CHEBI:30616"/>
    </ligand>
</feature>
<dbReference type="CDD" id="cd22970">
    <property type="entry name" value="DD_NDKH5-like"/>
    <property type="match status" value="1"/>
</dbReference>
<feature type="binding site" evidence="8">
    <location>
        <position position="117"/>
    </location>
    <ligand>
        <name>ATP</name>
        <dbReference type="ChEBI" id="CHEBI:30616"/>
    </ligand>
</feature>
<evidence type="ECO:0000313" key="11">
    <source>
        <dbReference type="EMBL" id="CAL5134741.1"/>
    </source>
</evidence>
<evidence type="ECO:0000313" key="12">
    <source>
        <dbReference type="Proteomes" id="UP001497525"/>
    </source>
</evidence>
<dbReference type="AlphaFoldDB" id="A0AAV2TFC1"/>
<accession>A0AAV2TFC1</accession>
<evidence type="ECO:0000256" key="3">
    <source>
        <dbReference type="ARBA" id="ARBA00022473"/>
    </source>
</evidence>
<sequence length="215" mass="24328">MFGNIPETNFPHINVERTLAIVKPDAVQFADEIEEIILQNHFFIIQKRRVQLSPEQASEFFAEHYGKMFFPSLVTYMSSGPIVVLVIARENAIAAWREVIGPTNSIKAKSLAPTSIRAIYGTDEQQNAVHGSDGFCSAEREIRFFFPDTVMEPIPMRVAAKDYLARNVNPTLLRGLTEVCKQKPKDPVPWLADWLLANNPNRPSINERHSVPKLL</sequence>
<dbReference type="SUPFAM" id="SSF54919">
    <property type="entry name" value="Nucleoside diphosphate kinase, NDK"/>
    <property type="match status" value="1"/>
</dbReference>
<dbReference type="PROSITE" id="PS51374">
    <property type="entry name" value="NDPK_LIKE"/>
    <property type="match status" value="1"/>
</dbReference>
<dbReference type="PANTHER" id="PTHR46161">
    <property type="entry name" value="NUCLEOSIDE DIPHOSPHATE KINASE"/>
    <property type="match status" value="1"/>
</dbReference>
<comment type="caution">
    <text evidence="11">The sequence shown here is derived from an EMBL/GenBank/DDBJ whole genome shotgun (WGS) entry which is preliminary data.</text>
</comment>
<keyword evidence="3" id="KW-0217">Developmental protein</keyword>
<evidence type="ECO:0000256" key="5">
    <source>
        <dbReference type="ARBA" id="ARBA00023273"/>
    </source>
</evidence>